<evidence type="ECO:0000313" key="2">
    <source>
        <dbReference type="EMBL" id="KAA8514897.1"/>
    </source>
</evidence>
<dbReference type="Proteomes" id="UP000325577">
    <property type="component" value="Linkage Group LG9"/>
</dbReference>
<dbReference type="AlphaFoldDB" id="A0A5J4ZC11"/>
<accession>A0A5J4ZC11</accession>
<gene>
    <name evidence="2" type="ORF">F0562_018076</name>
</gene>
<proteinExistence type="predicted"/>
<evidence type="ECO:0000313" key="3">
    <source>
        <dbReference type="Proteomes" id="UP000325577"/>
    </source>
</evidence>
<feature type="region of interest" description="Disordered" evidence="1">
    <location>
        <begin position="204"/>
        <end position="229"/>
    </location>
</feature>
<protein>
    <submittedName>
        <fullName evidence="2">Uncharacterized protein</fullName>
    </submittedName>
</protein>
<evidence type="ECO:0000256" key="1">
    <source>
        <dbReference type="SAM" id="MobiDB-lite"/>
    </source>
</evidence>
<reference evidence="2 3" key="1">
    <citation type="submission" date="2019-09" db="EMBL/GenBank/DDBJ databases">
        <title>A chromosome-level genome assembly of the Chinese tupelo Nyssa sinensis.</title>
        <authorList>
            <person name="Yang X."/>
            <person name="Kang M."/>
            <person name="Yang Y."/>
            <person name="Xiong H."/>
            <person name="Wang M."/>
            <person name="Zhang Z."/>
            <person name="Wang Z."/>
            <person name="Wu H."/>
            <person name="Ma T."/>
            <person name="Liu J."/>
            <person name="Xi Z."/>
        </authorList>
    </citation>
    <scope>NUCLEOTIDE SEQUENCE [LARGE SCALE GENOMIC DNA]</scope>
    <source>
        <strain evidence="2">J267</strain>
        <tissue evidence="2">Leaf</tissue>
    </source>
</reference>
<keyword evidence="3" id="KW-1185">Reference proteome</keyword>
<name>A0A5J4ZC11_9ASTE</name>
<sequence length="301" mass="33727">MSSGSLVSINDDEGNNVDEVRPVDTITQETIASTFSYDPSLFDPPLPKIKDDGDLAAFIAKYQHTFLENVIVNLGGEESYGVPCSYFIKFYPVGFSRCQMNGERLLLHLPPQHYFDSESTSSEVELSRAFAVKDRDWSYFLDLSRNSIEVPIIDVLEPGLHGIPVGIPTKQREYSLVYSSDKDESPRVLVNIRIFNADVSKKRALHGSNDPKGKRTMTKKVPQVGAAPRPPTRVVFREPKVNPSFLLPYGSAFLLAGIGSPSLEYQVCHDFMKAMVGLSKWVFHSEGYVRLACRQLWCLLD</sequence>
<dbReference type="EMBL" id="CM018052">
    <property type="protein sequence ID" value="KAA8514897.1"/>
    <property type="molecule type" value="Genomic_DNA"/>
</dbReference>
<organism evidence="2 3">
    <name type="scientific">Nyssa sinensis</name>
    <dbReference type="NCBI Taxonomy" id="561372"/>
    <lineage>
        <taxon>Eukaryota</taxon>
        <taxon>Viridiplantae</taxon>
        <taxon>Streptophyta</taxon>
        <taxon>Embryophyta</taxon>
        <taxon>Tracheophyta</taxon>
        <taxon>Spermatophyta</taxon>
        <taxon>Magnoliopsida</taxon>
        <taxon>eudicotyledons</taxon>
        <taxon>Gunneridae</taxon>
        <taxon>Pentapetalae</taxon>
        <taxon>asterids</taxon>
        <taxon>Cornales</taxon>
        <taxon>Nyssaceae</taxon>
        <taxon>Nyssa</taxon>
    </lineage>
</organism>